<keyword evidence="4" id="KW-1185">Reference proteome</keyword>
<keyword evidence="1" id="KW-0472">Membrane</keyword>
<feature type="transmembrane region" description="Helical" evidence="1">
    <location>
        <begin position="94"/>
        <end position="113"/>
    </location>
</feature>
<dbReference type="InterPro" id="IPR043128">
    <property type="entry name" value="Rev_trsase/Diguanyl_cyclase"/>
</dbReference>
<feature type="transmembrane region" description="Helical" evidence="1">
    <location>
        <begin position="133"/>
        <end position="153"/>
    </location>
</feature>
<dbReference type="PANTHER" id="PTHR45138:SF9">
    <property type="entry name" value="DIGUANYLATE CYCLASE DGCM-RELATED"/>
    <property type="match status" value="1"/>
</dbReference>
<dbReference type="RefSeq" id="WP_328277634.1">
    <property type="nucleotide sequence ID" value="NZ_JARTLD010000025.1"/>
</dbReference>
<dbReference type="SUPFAM" id="SSF55073">
    <property type="entry name" value="Nucleotide cyclase"/>
    <property type="match status" value="1"/>
</dbReference>
<keyword evidence="3" id="KW-0808">Transferase</keyword>
<reference evidence="3 4" key="1">
    <citation type="submission" date="2023-03" db="EMBL/GenBank/DDBJ databases">
        <title>Bacillus Genome Sequencing.</title>
        <authorList>
            <person name="Dunlap C."/>
        </authorList>
    </citation>
    <scope>NUCLEOTIDE SEQUENCE [LARGE SCALE GENOMIC DNA]</scope>
    <source>
        <strain evidence="3 4">NRS-52</strain>
    </source>
</reference>
<keyword evidence="3" id="KW-0548">Nucleotidyltransferase</keyword>
<protein>
    <submittedName>
        <fullName evidence="3">Diguanylate cyclase</fullName>
        <ecNumber evidence="3">2.7.7.65</ecNumber>
    </submittedName>
</protein>
<dbReference type="PROSITE" id="PS50887">
    <property type="entry name" value="GGDEF"/>
    <property type="match status" value="1"/>
</dbReference>
<evidence type="ECO:0000259" key="2">
    <source>
        <dbReference type="PROSITE" id="PS50887"/>
    </source>
</evidence>
<comment type="caution">
    <text evidence="3">The sequence shown here is derived from an EMBL/GenBank/DDBJ whole genome shotgun (WGS) entry which is preliminary data.</text>
</comment>
<feature type="transmembrane region" description="Helical" evidence="1">
    <location>
        <begin position="198"/>
        <end position="218"/>
    </location>
</feature>
<dbReference type="InterPro" id="IPR029787">
    <property type="entry name" value="Nucleotide_cyclase"/>
</dbReference>
<evidence type="ECO:0000313" key="3">
    <source>
        <dbReference type="EMBL" id="MED5017776.1"/>
    </source>
</evidence>
<name>A0ABU6PSB3_9BACL</name>
<accession>A0ABU6PSB3</accession>
<dbReference type="NCBIfam" id="TIGR00254">
    <property type="entry name" value="GGDEF"/>
    <property type="match status" value="1"/>
</dbReference>
<evidence type="ECO:0000313" key="4">
    <source>
        <dbReference type="Proteomes" id="UP001343257"/>
    </source>
</evidence>
<feature type="transmembrane region" description="Helical" evidence="1">
    <location>
        <begin position="174"/>
        <end position="192"/>
    </location>
</feature>
<evidence type="ECO:0000256" key="1">
    <source>
        <dbReference type="SAM" id="Phobius"/>
    </source>
</evidence>
<dbReference type="Gene3D" id="3.30.70.270">
    <property type="match status" value="1"/>
</dbReference>
<dbReference type="SMART" id="SM00267">
    <property type="entry name" value="GGDEF"/>
    <property type="match status" value="1"/>
</dbReference>
<dbReference type="InterPro" id="IPR000160">
    <property type="entry name" value="GGDEF_dom"/>
</dbReference>
<proteinExistence type="predicted"/>
<sequence>MAWIDLSVCILLFVLLVYVFASVTITNLHKAYMAFHSAMMLWPFSQFAIKMTEDPILQLLYVKLAFLDMAFLAVGWLYFTLLLTNQSKPPKRSLSLTIPIPALVGALLTIWNPHEWFVQPVLGGYSERIYGPLFWITAPVLIGYGVVSLYLIYKTLVSNHSARFKKQVQQVLRGIVVVLSFIAADIWFNVLFPISNTVIPGLTSLGILCSAVFFIIAIHRDKVFDIVTIAHQDIINTITLGIVVLDDEEIIVETNQSLPAEIELRIGDRFDITAILPKEGPSDSIGLFIRNYQESPLKTAELDVLYTKAGERYVHLHVSPILVGGNRVGRIISFQDMTELRLLIDETTLQNEILHEQNQSLITMQQELYLTNEKLRQMAITDGLTGCYNREYLTQHLEHEIIKKKDSRNPFSILLLDIDFFKLINDNYGHMVGDEVICSTVNAIKQKLRPQDVLARFGGEEFIVYLPETSSEEADLLAEQIRFAVESNLICIPHDNQTLSITVSIGVLSIHEQPHEEVTNAKAMINDLFQAVDQVLYQAKREGRNRMVGAVR</sequence>
<gene>
    <name evidence="3" type="ORF">P9847_10715</name>
</gene>
<dbReference type="EMBL" id="JARTLD010000025">
    <property type="protein sequence ID" value="MED5017776.1"/>
    <property type="molecule type" value="Genomic_DNA"/>
</dbReference>
<dbReference type="CDD" id="cd01949">
    <property type="entry name" value="GGDEF"/>
    <property type="match status" value="1"/>
</dbReference>
<keyword evidence="1" id="KW-1133">Transmembrane helix</keyword>
<organism evidence="3 4">
    <name type="scientific">Paenibacillus chibensis</name>
    <dbReference type="NCBI Taxonomy" id="59846"/>
    <lineage>
        <taxon>Bacteria</taxon>
        <taxon>Bacillati</taxon>
        <taxon>Bacillota</taxon>
        <taxon>Bacilli</taxon>
        <taxon>Bacillales</taxon>
        <taxon>Paenibacillaceae</taxon>
        <taxon>Paenibacillus</taxon>
    </lineage>
</organism>
<feature type="transmembrane region" description="Helical" evidence="1">
    <location>
        <begin position="60"/>
        <end position="82"/>
    </location>
</feature>
<dbReference type="Pfam" id="PF00990">
    <property type="entry name" value="GGDEF"/>
    <property type="match status" value="1"/>
</dbReference>
<dbReference type="GO" id="GO:0052621">
    <property type="term" value="F:diguanylate cyclase activity"/>
    <property type="evidence" value="ECO:0007669"/>
    <property type="project" value="UniProtKB-EC"/>
</dbReference>
<dbReference type="InterPro" id="IPR031621">
    <property type="entry name" value="HisKA_7TM"/>
</dbReference>
<dbReference type="EC" id="2.7.7.65" evidence="3"/>
<keyword evidence="1" id="KW-0812">Transmembrane</keyword>
<dbReference type="Proteomes" id="UP001343257">
    <property type="component" value="Unassembled WGS sequence"/>
</dbReference>
<dbReference type="InterPro" id="IPR050469">
    <property type="entry name" value="Diguanylate_Cyclase"/>
</dbReference>
<feature type="domain" description="GGDEF" evidence="2">
    <location>
        <begin position="409"/>
        <end position="552"/>
    </location>
</feature>
<dbReference type="Pfam" id="PF16927">
    <property type="entry name" value="HisKA_7TM"/>
    <property type="match status" value="1"/>
</dbReference>
<dbReference type="PANTHER" id="PTHR45138">
    <property type="entry name" value="REGULATORY COMPONENTS OF SENSORY TRANSDUCTION SYSTEM"/>
    <property type="match status" value="1"/>
</dbReference>